<dbReference type="Gene3D" id="1.20.120.720">
    <property type="entry name" value="Myosin VI head, motor domain, U50 subdomain"/>
    <property type="match status" value="1"/>
</dbReference>
<sequence length="1327" mass="144510">MADYLEIKGDASAPDNLVSLNNLTEDTIMDALRERYTNDEIYTYVGDILLAINPMKQLAIYNKSHQQRFSVQNESADSKPHIFDVARRVYQNMHVSRRGQCCLISGESGAGKTETTKYFLNQLLRCEDGTNQLEEMILLLNPIFEAFGNARTVLNDNSSRFGKFLEVLYDNEDNLQAMPVVGAQLSKYLLEKSRVTTQAPGESNFHVFYYFLSGVSDERRDELHLKPAHEYNYLNPKRSASARKGGNLAAASKGDMPATVLSESGAKNCADQFAEVLNCLQAIGLTDAERWEIQRILAGVLELGNLTFTSQGSGEDADAFDGHILDPANPECLEAVADVLGISADDLHETIVTTSFTTAGETFTKPKSMVEAFDIRDAIARALYDSLFEYLVKRSNQLLHTRAADKDTCSIGVLDIFGFESFAVNGFEQLCINVANEQLQNFFNSHIFKMELDEYDKEGVKGAVIKYNDNTQQVDLFLKKPVGLLLLLDEASRFARSTAASVKNKFDSHFKDHPLYSPAKKNPECFTIAHYAGSITYNSHGFLERNRDSLPDSAQDVMGESSLALIRSFFKGAGTSSRGAGGASHISPTRANFKHKSKARFSRKHKSRRGSHDHKSSGMKALSFARNLFSRRGKSRKSKKASLKRVQSRMAPTVAAVFRQSLAVLMTKLNARVPYFIRCIKPNREKKAGFFDAKAVREQLTYTGVMETTSIRQCGYPVRLPFKTFFNMYKALDGSATDGEDVKCYKTACQSLLQRANLKDWAMGNTKVFLRYHHSDELAAKLGVMNKHAAHLQACVRGFLSRRKLPALREQAEERKKKAAEANARVGEEGTTVFTPRGSCISLHVDDGDSGNGARLISNGSNLSLLTQKLATSARTPSQSSDLTSKMSRHKRGSSKRGRLHHSKRRSKVTLVNVRQSVRCASRPIKAIWPPRPIAEEEEEEANGGAGGQHKKKPTPALGASIRNLGSGKFKANRALLIKRLEGSTDTEPSRSPPSASSSGAASRRATAEVSPSGHKVRAPEGLGALLASPQRQAPTRAAQMDVLSRLRAGAAAARSTPSISVTSAPPTPTTPTTSLQAHHQPQQQQQAAATLRGMTGRTSSTDDIDDNNDDEEDEEDMMAETTPPAGTTTRTTPPGTRYRRYSCRRQRACGFWPGIGFRSLNPSTTTATPATPSTHCTNNGSTATTATATAIITISSLIVNTISAHTASIVKGATTAAATATSSILVFNINHCTAPSCPQLSSAARGARPLRRPHTPGHVVQGRQRGRICTVAARNGGRNRCCQDTGHNGCVGCLGKQASDAFALIATIDDHITTTSAAAAATTSTA</sequence>
<evidence type="ECO:0000256" key="10">
    <source>
        <dbReference type="SAM" id="MobiDB-lite"/>
    </source>
</evidence>
<evidence type="ECO:0000259" key="11">
    <source>
        <dbReference type="PROSITE" id="PS51456"/>
    </source>
</evidence>
<evidence type="ECO:0000256" key="9">
    <source>
        <dbReference type="PROSITE-ProRule" id="PRU00782"/>
    </source>
</evidence>
<organism evidence="13">
    <name type="scientific">Salpingoeca rosetta (strain ATCC 50818 / BSB-021)</name>
    <dbReference type="NCBI Taxonomy" id="946362"/>
    <lineage>
        <taxon>Eukaryota</taxon>
        <taxon>Choanoflagellata</taxon>
        <taxon>Craspedida</taxon>
        <taxon>Salpingoecidae</taxon>
        <taxon>Salpingoeca</taxon>
    </lineage>
</organism>
<dbReference type="GO" id="GO:0016459">
    <property type="term" value="C:myosin complex"/>
    <property type="evidence" value="ECO:0007669"/>
    <property type="project" value="UniProtKB-KW"/>
</dbReference>
<dbReference type="Gene3D" id="3.40.850.10">
    <property type="entry name" value="Kinesin motor domain"/>
    <property type="match status" value="2"/>
</dbReference>
<dbReference type="Gene3D" id="1.10.10.820">
    <property type="match status" value="1"/>
</dbReference>
<keyword evidence="8" id="KW-0966">Cell projection</keyword>
<gene>
    <name evidence="12" type="ORF">PTSG_03170</name>
</gene>
<feature type="compositionally biased region" description="Polar residues" evidence="10">
    <location>
        <begin position="870"/>
        <end position="884"/>
    </location>
</feature>
<keyword evidence="4" id="KW-0677">Repeat</keyword>
<dbReference type="eggNOG" id="KOG4229">
    <property type="taxonomic scope" value="Eukaryota"/>
</dbReference>
<dbReference type="Gene3D" id="1.20.58.530">
    <property type="match status" value="1"/>
</dbReference>
<dbReference type="Proteomes" id="UP000007799">
    <property type="component" value="Unassembled WGS sequence"/>
</dbReference>
<dbReference type="EMBL" id="GL832961">
    <property type="protein sequence ID" value="EGD82520.1"/>
    <property type="molecule type" value="Genomic_DNA"/>
</dbReference>
<dbReference type="STRING" id="946362.F2U4F4"/>
<feature type="compositionally biased region" description="Low complexity" evidence="10">
    <location>
        <begin position="993"/>
        <end position="1005"/>
    </location>
</feature>
<keyword evidence="9" id="KW-0009">Actin-binding</keyword>
<evidence type="ECO:0000256" key="3">
    <source>
        <dbReference type="ARBA" id="ARBA00022490"/>
    </source>
</evidence>
<evidence type="ECO:0000313" key="13">
    <source>
        <dbReference type="Proteomes" id="UP000007799"/>
    </source>
</evidence>
<dbReference type="SMART" id="SM00242">
    <property type="entry name" value="MYSc"/>
    <property type="match status" value="1"/>
</dbReference>
<evidence type="ECO:0000256" key="1">
    <source>
        <dbReference type="ARBA" id="ARBA00004245"/>
    </source>
</evidence>
<comment type="subcellular location">
    <subcellularLocation>
        <location evidence="2">Cell projection</location>
    </subcellularLocation>
    <subcellularLocation>
        <location evidence="1">Cytoplasm</location>
        <location evidence="1">Cytoskeleton</location>
    </subcellularLocation>
</comment>
<keyword evidence="7" id="KW-0206">Cytoskeleton</keyword>
<dbReference type="GeneID" id="16076343"/>
<dbReference type="GO" id="GO:0003779">
    <property type="term" value="F:actin binding"/>
    <property type="evidence" value="ECO:0007669"/>
    <property type="project" value="UniProtKB-KW"/>
</dbReference>
<dbReference type="InterPro" id="IPR036961">
    <property type="entry name" value="Kinesin_motor_dom_sf"/>
</dbReference>
<keyword evidence="6 9" id="KW-0505">Motor protein</keyword>
<evidence type="ECO:0000256" key="6">
    <source>
        <dbReference type="ARBA" id="ARBA00023175"/>
    </source>
</evidence>
<dbReference type="GO" id="GO:0000146">
    <property type="term" value="F:microfilament motor activity"/>
    <property type="evidence" value="ECO:0007669"/>
    <property type="project" value="TreeGrafter"/>
</dbReference>
<comment type="similarity">
    <text evidence="9">Belongs to the TRAFAC class myosin-kinesin ATPase superfamily. Myosin family.</text>
</comment>
<dbReference type="GO" id="GO:0004674">
    <property type="term" value="F:protein serine/threonine kinase activity"/>
    <property type="evidence" value="ECO:0007669"/>
    <property type="project" value="TreeGrafter"/>
</dbReference>
<evidence type="ECO:0000313" key="12">
    <source>
        <dbReference type="EMBL" id="EGD82520.1"/>
    </source>
</evidence>
<feature type="region of interest" description="Disordered" evidence="10">
    <location>
        <begin position="982"/>
        <end position="1019"/>
    </location>
</feature>
<dbReference type="PROSITE" id="PS50096">
    <property type="entry name" value="IQ"/>
    <property type="match status" value="1"/>
</dbReference>
<accession>F2U4F4</accession>
<keyword evidence="9" id="KW-0067">ATP-binding</keyword>
<dbReference type="InterPro" id="IPR027417">
    <property type="entry name" value="P-loop_NTPase"/>
</dbReference>
<proteinExistence type="inferred from homology"/>
<dbReference type="GO" id="GO:0005524">
    <property type="term" value="F:ATP binding"/>
    <property type="evidence" value="ECO:0007669"/>
    <property type="project" value="UniProtKB-UniRule"/>
</dbReference>
<keyword evidence="13" id="KW-1185">Reference proteome</keyword>
<feature type="region of interest" description="Disordered" evidence="10">
    <location>
        <begin position="870"/>
        <end position="915"/>
    </location>
</feature>
<evidence type="ECO:0000256" key="7">
    <source>
        <dbReference type="ARBA" id="ARBA00023212"/>
    </source>
</evidence>
<dbReference type="InterPro" id="IPR052409">
    <property type="entry name" value="Myosin-III_kinase_activity"/>
</dbReference>
<dbReference type="PANTHER" id="PTHR46256">
    <property type="entry name" value="AGAP011099-PA"/>
    <property type="match status" value="1"/>
</dbReference>
<evidence type="ECO:0000256" key="2">
    <source>
        <dbReference type="ARBA" id="ARBA00004316"/>
    </source>
</evidence>
<feature type="compositionally biased region" description="Basic residues" evidence="10">
    <location>
        <begin position="592"/>
        <end position="612"/>
    </location>
</feature>
<feature type="region of interest" description="Disordered" evidence="10">
    <location>
        <begin position="1049"/>
        <end position="1138"/>
    </location>
</feature>
<evidence type="ECO:0000256" key="5">
    <source>
        <dbReference type="ARBA" id="ARBA00023123"/>
    </source>
</evidence>
<feature type="compositionally biased region" description="Low complexity" evidence="10">
    <location>
        <begin position="1122"/>
        <end position="1137"/>
    </location>
</feature>
<feature type="region of interest" description="Disordered" evidence="10">
    <location>
        <begin position="576"/>
        <end position="618"/>
    </location>
</feature>
<feature type="region of interest" description="Disordered" evidence="10">
    <location>
        <begin position="931"/>
        <end position="965"/>
    </location>
</feature>
<dbReference type="RefSeq" id="XP_004995756.1">
    <property type="nucleotide sequence ID" value="XM_004995699.1"/>
</dbReference>
<keyword evidence="5 9" id="KW-0518">Myosin</keyword>
<feature type="compositionally biased region" description="Basic residues" evidence="10">
    <location>
        <begin position="887"/>
        <end position="908"/>
    </location>
</feature>
<protein>
    <recommendedName>
        <fullName evidence="11">Myosin motor domain-containing protein</fullName>
    </recommendedName>
</protein>
<keyword evidence="3" id="KW-0963">Cytoplasm</keyword>
<feature type="compositionally biased region" description="Acidic residues" evidence="10">
    <location>
        <begin position="1103"/>
        <end position="1119"/>
    </location>
</feature>
<reference evidence="12" key="1">
    <citation type="submission" date="2009-08" db="EMBL/GenBank/DDBJ databases">
        <title>Annotation of Salpingoeca rosetta.</title>
        <authorList>
            <consortium name="The Broad Institute Genome Sequencing Platform"/>
            <person name="Russ C."/>
            <person name="Cuomo C."/>
            <person name="Burger G."/>
            <person name="Gray M.W."/>
            <person name="Holland P.W.H."/>
            <person name="King N."/>
            <person name="Lang F.B.F."/>
            <person name="Roger A.J."/>
            <person name="Ruiz-Trillo I."/>
            <person name="Young S.K."/>
            <person name="Zeng Q."/>
            <person name="Gargeya S."/>
            <person name="Alvarado L."/>
            <person name="Berlin A."/>
            <person name="Chapman S.B."/>
            <person name="Chen Z."/>
            <person name="Freedman E."/>
            <person name="Gellesch M."/>
            <person name="Goldberg J."/>
            <person name="Griggs A."/>
            <person name="Gujja S."/>
            <person name="Heilman E."/>
            <person name="Heiman D."/>
            <person name="Howarth C."/>
            <person name="Mehta T."/>
            <person name="Neiman D."/>
            <person name="Pearson M."/>
            <person name="Roberts A."/>
            <person name="Saif S."/>
            <person name="Shea T."/>
            <person name="Shenoy N."/>
            <person name="Sisk P."/>
            <person name="Stolte C."/>
            <person name="Sykes S."/>
            <person name="White J."/>
            <person name="Yandava C."/>
            <person name="Haas B."/>
            <person name="Nusbaum C."/>
            <person name="Birren B."/>
        </authorList>
    </citation>
    <scope>NUCLEOTIDE SEQUENCE [LARGE SCALE GENOMIC DNA]</scope>
    <source>
        <strain evidence="12">ATCC 50818</strain>
    </source>
</reference>
<evidence type="ECO:0000256" key="8">
    <source>
        <dbReference type="ARBA" id="ARBA00023273"/>
    </source>
</evidence>
<dbReference type="GO" id="GO:0042995">
    <property type="term" value="C:cell projection"/>
    <property type="evidence" value="ECO:0007669"/>
    <property type="project" value="UniProtKB-SubCell"/>
</dbReference>
<feature type="domain" description="Myosin motor" evidence="11">
    <location>
        <begin position="12"/>
        <end position="783"/>
    </location>
</feature>
<dbReference type="Gene3D" id="1.20.5.4820">
    <property type="match status" value="1"/>
</dbReference>
<dbReference type="Pfam" id="PF00063">
    <property type="entry name" value="Myosin_head"/>
    <property type="match status" value="1"/>
</dbReference>
<dbReference type="OrthoDB" id="312459at2759"/>
<dbReference type="InterPro" id="IPR001609">
    <property type="entry name" value="Myosin_head_motor_dom-like"/>
</dbReference>
<dbReference type="CDD" id="cd00124">
    <property type="entry name" value="MYSc"/>
    <property type="match status" value="1"/>
</dbReference>
<dbReference type="SUPFAM" id="SSF52540">
    <property type="entry name" value="P-loop containing nucleoside triphosphate hydrolases"/>
    <property type="match status" value="1"/>
</dbReference>
<evidence type="ECO:0000256" key="4">
    <source>
        <dbReference type="ARBA" id="ARBA00022737"/>
    </source>
</evidence>
<feature type="binding site" evidence="9">
    <location>
        <begin position="106"/>
        <end position="113"/>
    </location>
    <ligand>
        <name>ATP</name>
        <dbReference type="ChEBI" id="CHEBI:30616"/>
    </ligand>
</feature>
<dbReference type="GO" id="GO:0030832">
    <property type="term" value="P:regulation of actin filament length"/>
    <property type="evidence" value="ECO:0007669"/>
    <property type="project" value="TreeGrafter"/>
</dbReference>
<keyword evidence="9" id="KW-0547">Nucleotide-binding</keyword>
<dbReference type="PRINTS" id="PR00193">
    <property type="entry name" value="MYOSINHEAVY"/>
</dbReference>
<dbReference type="InParanoid" id="F2U4F4"/>
<dbReference type="PANTHER" id="PTHR46256:SF5">
    <property type="entry name" value="MYOSIN-IIIB-LIKE"/>
    <property type="match status" value="1"/>
</dbReference>
<dbReference type="PROSITE" id="PS51456">
    <property type="entry name" value="MYOSIN_MOTOR"/>
    <property type="match status" value="1"/>
</dbReference>
<feature type="compositionally biased region" description="Low complexity" evidence="10">
    <location>
        <begin position="1049"/>
        <end position="1090"/>
    </location>
</feature>
<name>F2U4F4_SALR5</name>
<dbReference type="KEGG" id="sre:PTSG_03170"/>
<feature type="region of interest" description="Actin-binding" evidence="9">
    <location>
        <begin position="662"/>
        <end position="684"/>
    </location>
</feature>